<evidence type="ECO:0000313" key="1">
    <source>
        <dbReference type="EMBL" id="BBH95449.1"/>
    </source>
</evidence>
<dbReference type="InterPro" id="IPR035959">
    <property type="entry name" value="RutC-like_sf"/>
</dbReference>
<evidence type="ECO:0008006" key="2">
    <source>
        <dbReference type="Google" id="ProtNLM"/>
    </source>
</evidence>
<accession>A0A455T7M3</accession>
<reference evidence="1" key="1">
    <citation type="submission" date="2018-12" db="EMBL/GenBank/DDBJ databases">
        <title>Novel natural products biosynthetic potential of the class Ktedonobacteria.</title>
        <authorList>
            <person name="Zheng Y."/>
            <person name="Saitou A."/>
            <person name="Wang C.M."/>
            <person name="Toyoda A."/>
            <person name="Minakuchi Y."/>
            <person name="Sekiguchi Y."/>
            <person name="Ueda K."/>
            <person name="Takano H."/>
            <person name="Sakai Y."/>
            <person name="Yokota A."/>
            <person name="Yabe S."/>
        </authorList>
    </citation>
    <scope>NUCLEOTIDE SEQUENCE</scope>
    <source>
        <strain evidence="1">A3-2</strain>
    </source>
</reference>
<protein>
    <recommendedName>
        <fullName evidence="2">Enamine deaminase RidA</fullName>
    </recommendedName>
</protein>
<dbReference type="AlphaFoldDB" id="A0A455T7M3"/>
<dbReference type="SUPFAM" id="SSF55298">
    <property type="entry name" value="YjgF-like"/>
    <property type="match status" value="1"/>
</dbReference>
<dbReference type="Pfam" id="PF01042">
    <property type="entry name" value="Ribonuc_L-PSP"/>
    <property type="match status" value="1"/>
</dbReference>
<proteinExistence type="predicted"/>
<sequence length="135" mass="14506">MSHAERQSVSSGSPYEGVIGFARAVRLGNMIAVSGTAPLGPDGKTVAPGDAAAQTRRCLEIIQAALEQLGADLSAVIRTRIFLTRAEDWEQVGRVHGEFFGAVRPASTMLQVARLLDPQWLVEIEADALLPEKRP</sequence>
<gene>
    <name evidence="1" type="ORF">KTA_36480</name>
</gene>
<dbReference type="PANTHER" id="PTHR43857:SF1">
    <property type="entry name" value="YJGH FAMILY PROTEIN"/>
    <property type="match status" value="1"/>
</dbReference>
<dbReference type="Gene3D" id="3.30.1330.40">
    <property type="entry name" value="RutC-like"/>
    <property type="match status" value="1"/>
</dbReference>
<dbReference type="EMBL" id="AP019377">
    <property type="protein sequence ID" value="BBH95449.1"/>
    <property type="molecule type" value="Genomic_DNA"/>
</dbReference>
<dbReference type="InterPro" id="IPR006175">
    <property type="entry name" value="YjgF/YER057c/UK114"/>
</dbReference>
<dbReference type="PANTHER" id="PTHR43857">
    <property type="entry name" value="BLR7761 PROTEIN"/>
    <property type="match status" value="1"/>
</dbReference>
<organism evidence="1">
    <name type="scientific">Thermogemmatispora argillosa</name>
    <dbReference type="NCBI Taxonomy" id="2045280"/>
    <lineage>
        <taxon>Bacteria</taxon>
        <taxon>Bacillati</taxon>
        <taxon>Chloroflexota</taxon>
        <taxon>Ktedonobacteria</taxon>
        <taxon>Thermogemmatisporales</taxon>
        <taxon>Thermogemmatisporaceae</taxon>
        <taxon>Thermogemmatispora</taxon>
    </lineage>
</organism>
<dbReference type="CDD" id="cd06154">
    <property type="entry name" value="YjgF_YER057c_UK114_like_6"/>
    <property type="match status" value="1"/>
</dbReference>
<name>A0A455T7M3_9CHLR</name>